<feature type="compositionally biased region" description="Basic and acidic residues" evidence="1">
    <location>
        <begin position="63"/>
        <end position="72"/>
    </location>
</feature>
<name>A0A8H4INR0_9PEZI</name>
<feature type="region of interest" description="Disordered" evidence="1">
    <location>
        <begin position="47"/>
        <end position="105"/>
    </location>
</feature>
<accession>A0A8H4INR0</accession>
<evidence type="ECO:0000313" key="4">
    <source>
        <dbReference type="Proteomes" id="UP000572817"/>
    </source>
</evidence>
<dbReference type="PANTHER" id="PTHR15503:SF29">
    <property type="entry name" value="CCHC-TYPE DOMAIN-CONTAINING PROTEIN-RELATED"/>
    <property type="match status" value="1"/>
</dbReference>
<feature type="domain" description="Retrotransposon gag" evidence="2">
    <location>
        <begin position="142"/>
        <end position="234"/>
    </location>
</feature>
<feature type="compositionally biased region" description="Polar residues" evidence="1">
    <location>
        <begin position="87"/>
        <end position="98"/>
    </location>
</feature>
<dbReference type="InterPro" id="IPR005162">
    <property type="entry name" value="Retrotrans_gag_dom"/>
</dbReference>
<protein>
    <recommendedName>
        <fullName evidence="2">Retrotransposon gag domain-containing protein</fullName>
    </recommendedName>
</protein>
<dbReference type="Pfam" id="PF03732">
    <property type="entry name" value="Retrotrans_gag"/>
    <property type="match status" value="1"/>
</dbReference>
<keyword evidence="4" id="KW-1185">Reference proteome</keyword>
<dbReference type="AlphaFoldDB" id="A0A8H4INR0"/>
<dbReference type="PANTHER" id="PTHR15503">
    <property type="entry name" value="LDOC1 RELATED"/>
    <property type="match status" value="1"/>
</dbReference>
<evidence type="ECO:0000259" key="2">
    <source>
        <dbReference type="Pfam" id="PF03732"/>
    </source>
</evidence>
<dbReference type="EMBL" id="WWBZ02000040">
    <property type="protein sequence ID" value="KAF4304910.1"/>
    <property type="molecule type" value="Genomic_DNA"/>
</dbReference>
<proteinExistence type="predicted"/>
<dbReference type="Proteomes" id="UP000572817">
    <property type="component" value="Unassembled WGS sequence"/>
</dbReference>
<gene>
    <name evidence="3" type="ORF">GTA08_BOTSDO06496</name>
</gene>
<sequence>MSPQEHGQELQAQENQETKRLLLQMMARMDTLTQEVIQLKEEKEELLKVGGAQTPSTQPSGEAGREAGEKEAGVAGISSDPPAPESGPTSHHTKTGPTKNLGPLAEFSGNREELQPWIAQAQAKLVVDYTSCTEATKFFMLHNRLRGEAARQLQPWVQASTNTTSMTAQCRLDQLRLLFDDPHMQEKAQRKLHKLRQTNKPFMEYFTEFRKLVLEAGGTNWPDEILKGYLEAGLSQELQRSMIGLRSTSQSFEDYCTELKRISDQLEAFNLRNIGKKPQQGWQQDWWRGQNKVGSAGSTGRQSGSKPKPTTPQQDKMDWEPTGPTRAAQGRRVKWVDEQEMQKRKDEGRCLRCGDSRHRVVQCPWLPPRRPARLAKPTQQEEHVGPELEDLEDESSSQQSEN</sequence>
<feature type="compositionally biased region" description="Polar residues" evidence="1">
    <location>
        <begin position="292"/>
        <end position="305"/>
    </location>
</feature>
<evidence type="ECO:0000256" key="1">
    <source>
        <dbReference type="SAM" id="MobiDB-lite"/>
    </source>
</evidence>
<feature type="region of interest" description="Disordered" evidence="1">
    <location>
        <begin position="290"/>
        <end position="402"/>
    </location>
</feature>
<dbReference type="InterPro" id="IPR032567">
    <property type="entry name" value="RTL1-rel"/>
</dbReference>
<evidence type="ECO:0000313" key="3">
    <source>
        <dbReference type="EMBL" id="KAF4304910.1"/>
    </source>
</evidence>
<reference evidence="3" key="1">
    <citation type="submission" date="2020-04" db="EMBL/GenBank/DDBJ databases">
        <title>Genome Assembly and Annotation of Botryosphaeria dothidea sdau 11-99, a Latent Pathogen of Apple Fruit Ring Rot in China.</title>
        <authorList>
            <person name="Yu C."/>
            <person name="Diao Y."/>
            <person name="Lu Q."/>
            <person name="Zhao J."/>
            <person name="Cui S."/>
            <person name="Peng C."/>
            <person name="He B."/>
            <person name="Liu H."/>
        </authorList>
    </citation>
    <scope>NUCLEOTIDE SEQUENCE [LARGE SCALE GENOMIC DNA]</scope>
    <source>
        <strain evidence="3">Sdau11-99</strain>
    </source>
</reference>
<comment type="caution">
    <text evidence="3">The sequence shown here is derived from an EMBL/GenBank/DDBJ whole genome shotgun (WGS) entry which is preliminary data.</text>
</comment>
<organism evidence="3 4">
    <name type="scientific">Botryosphaeria dothidea</name>
    <dbReference type="NCBI Taxonomy" id="55169"/>
    <lineage>
        <taxon>Eukaryota</taxon>
        <taxon>Fungi</taxon>
        <taxon>Dikarya</taxon>
        <taxon>Ascomycota</taxon>
        <taxon>Pezizomycotina</taxon>
        <taxon>Dothideomycetes</taxon>
        <taxon>Dothideomycetes incertae sedis</taxon>
        <taxon>Botryosphaeriales</taxon>
        <taxon>Botryosphaeriaceae</taxon>
        <taxon>Botryosphaeria</taxon>
    </lineage>
</organism>
<feature type="compositionally biased region" description="Basic and acidic residues" evidence="1">
    <location>
        <begin position="334"/>
        <end position="358"/>
    </location>
</feature>